<keyword evidence="3" id="KW-0647">Proteasome</keyword>
<sequence length="173" mass="20157">MNCPERCALKAGILALLDETQDELRMFALERLNEITDTFWPEIADSIQKIERLEEDGSFPKRELAALLVSKVYFHLGSYLDSLTYALRSGPMLHQDPNQLYIDTIKVHAIDHYIKLRAQKDAKMDPRLETLLNNMFRRCIEDQQYRHAIGIALETHRMDWFREAIMTSVSGML</sequence>
<reference evidence="3 4" key="1">
    <citation type="submission" date="2019-05" db="EMBL/GenBank/DDBJ databases">
        <title>Another draft genome of Portunus trituberculatus and its Hox gene families provides insights of decapod evolution.</title>
        <authorList>
            <person name="Jeong J.-H."/>
            <person name="Song I."/>
            <person name="Kim S."/>
            <person name="Choi T."/>
            <person name="Kim D."/>
            <person name="Ryu S."/>
            <person name="Kim W."/>
        </authorList>
    </citation>
    <scope>NUCLEOTIDE SEQUENCE [LARGE SCALE GENOMIC DNA]</scope>
    <source>
        <tissue evidence="3">Muscle</tissue>
    </source>
</reference>
<evidence type="ECO:0000313" key="4">
    <source>
        <dbReference type="Proteomes" id="UP000324222"/>
    </source>
</evidence>
<dbReference type="GO" id="GO:0008540">
    <property type="term" value="C:proteasome regulatory particle, base subcomplex"/>
    <property type="evidence" value="ECO:0007669"/>
    <property type="project" value="TreeGrafter"/>
</dbReference>
<accession>A0A5B7D2B2</accession>
<proteinExistence type="predicted"/>
<dbReference type="GO" id="GO:0034515">
    <property type="term" value="C:proteasome storage granule"/>
    <property type="evidence" value="ECO:0007669"/>
    <property type="project" value="TreeGrafter"/>
</dbReference>
<keyword evidence="1" id="KW-0677">Repeat</keyword>
<evidence type="ECO:0000256" key="1">
    <source>
        <dbReference type="ARBA" id="ARBA00022737"/>
    </source>
</evidence>
<comment type="caution">
    <text evidence="3">The sequence shown here is derived from an EMBL/GenBank/DDBJ whole genome shotgun (WGS) entry which is preliminary data.</text>
</comment>
<dbReference type="GO" id="GO:0005634">
    <property type="term" value="C:nucleus"/>
    <property type="evidence" value="ECO:0007669"/>
    <property type="project" value="TreeGrafter"/>
</dbReference>
<gene>
    <name evidence="3" type="primary">Rpn2_2</name>
    <name evidence="3" type="ORF">E2C01_007858</name>
</gene>
<dbReference type="GO" id="GO:0043161">
    <property type="term" value="P:proteasome-mediated ubiquitin-dependent protein catabolic process"/>
    <property type="evidence" value="ECO:0007669"/>
    <property type="project" value="TreeGrafter"/>
</dbReference>
<dbReference type="InterPro" id="IPR048570">
    <property type="entry name" value="PSMD1_RPN2_N"/>
</dbReference>
<dbReference type="OrthoDB" id="261572at2759"/>
<dbReference type="PANTHER" id="PTHR10943:SF2">
    <property type="entry name" value="26S PROTEASOME NON-ATPASE REGULATORY SUBUNIT 1"/>
    <property type="match status" value="1"/>
</dbReference>
<dbReference type="Pfam" id="PF21505">
    <property type="entry name" value="RPN2_N"/>
    <property type="match status" value="1"/>
</dbReference>
<protein>
    <submittedName>
        <fullName evidence="3">26S proteasome non-ATPase regulatory subunit 1</fullName>
    </submittedName>
</protein>
<dbReference type="AlphaFoldDB" id="A0A5B7D2B2"/>
<evidence type="ECO:0000313" key="3">
    <source>
        <dbReference type="EMBL" id="MPC15074.1"/>
    </source>
</evidence>
<organism evidence="3 4">
    <name type="scientific">Portunus trituberculatus</name>
    <name type="common">Swimming crab</name>
    <name type="synonym">Neptunus trituberculatus</name>
    <dbReference type="NCBI Taxonomy" id="210409"/>
    <lineage>
        <taxon>Eukaryota</taxon>
        <taxon>Metazoa</taxon>
        <taxon>Ecdysozoa</taxon>
        <taxon>Arthropoda</taxon>
        <taxon>Crustacea</taxon>
        <taxon>Multicrustacea</taxon>
        <taxon>Malacostraca</taxon>
        <taxon>Eumalacostraca</taxon>
        <taxon>Eucarida</taxon>
        <taxon>Decapoda</taxon>
        <taxon>Pleocyemata</taxon>
        <taxon>Brachyura</taxon>
        <taxon>Eubrachyura</taxon>
        <taxon>Portunoidea</taxon>
        <taxon>Portunidae</taxon>
        <taxon>Portuninae</taxon>
        <taxon>Portunus</taxon>
    </lineage>
</organism>
<keyword evidence="4" id="KW-1185">Reference proteome</keyword>
<feature type="domain" description="26S proteasome non-ATPase regulatory subunit 1/RPN2 N-terminal" evidence="2">
    <location>
        <begin position="11"/>
        <end position="167"/>
    </location>
</feature>
<dbReference type="PANTHER" id="PTHR10943">
    <property type="entry name" value="26S PROTEASOME NON-ATPASE REGULATORY SUBUNIT"/>
    <property type="match status" value="1"/>
</dbReference>
<dbReference type="EMBL" id="VSRR010000400">
    <property type="protein sequence ID" value="MPC15074.1"/>
    <property type="molecule type" value="Genomic_DNA"/>
</dbReference>
<dbReference type="Proteomes" id="UP000324222">
    <property type="component" value="Unassembled WGS sequence"/>
</dbReference>
<name>A0A5B7D2B2_PORTR</name>
<evidence type="ECO:0000259" key="2">
    <source>
        <dbReference type="Pfam" id="PF21505"/>
    </source>
</evidence>